<keyword evidence="4" id="KW-0804">Transcription</keyword>
<evidence type="ECO:0000256" key="4">
    <source>
        <dbReference type="ARBA" id="ARBA00023163"/>
    </source>
</evidence>
<feature type="domain" description="RNA polymerase sigma-70 region 2" evidence="6">
    <location>
        <begin position="46"/>
        <end position="116"/>
    </location>
</feature>
<dbReference type="InterPro" id="IPR039425">
    <property type="entry name" value="RNA_pol_sigma-70-like"/>
</dbReference>
<evidence type="ECO:0000313" key="7">
    <source>
        <dbReference type="EMBL" id="NHC16587.1"/>
    </source>
</evidence>
<keyword evidence="2" id="KW-0731">Sigma factor</keyword>
<dbReference type="InterPro" id="IPR007627">
    <property type="entry name" value="RNA_pol_sigma70_r2"/>
</dbReference>
<keyword evidence="1" id="KW-0805">Transcription regulation</keyword>
<dbReference type="EMBL" id="JAANNP010000226">
    <property type="protein sequence ID" value="NHC16587.1"/>
    <property type="molecule type" value="Genomic_DNA"/>
</dbReference>
<evidence type="ECO:0000313" key="8">
    <source>
        <dbReference type="Proteomes" id="UP000800981"/>
    </source>
</evidence>
<evidence type="ECO:0000256" key="3">
    <source>
        <dbReference type="ARBA" id="ARBA00023125"/>
    </source>
</evidence>
<dbReference type="Gene3D" id="1.10.1740.10">
    <property type="match status" value="1"/>
</dbReference>
<dbReference type="SUPFAM" id="SSF88946">
    <property type="entry name" value="Sigma2 domain of RNA polymerase sigma factors"/>
    <property type="match status" value="1"/>
</dbReference>
<dbReference type="Pfam" id="PF04542">
    <property type="entry name" value="Sigma70_r2"/>
    <property type="match status" value="1"/>
</dbReference>
<evidence type="ECO:0000256" key="1">
    <source>
        <dbReference type="ARBA" id="ARBA00023015"/>
    </source>
</evidence>
<dbReference type="PANTHER" id="PTHR43133">
    <property type="entry name" value="RNA POLYMERASE ECF-TYPE SIGMA FACTO"/>
    <property type="match status" value="1"/>
</dbReference>
<keyword evidence="8" id="KW-1185">Reference proteome</keyword>
<feature type="non-terminal residue" evidence="7">
    <location>
        <position position="143"/>
    </location>
</feature>
<feature type="compositionally biased region" description="Basic and acidic residues" evidence="5">
    <location>
        <begin position="1"/>
        <end position="13"/>
    </location>
</feature>
<reference evidence="7 8" key="1">
    <citation type="submission" date="2020-03" db="EMBL/GenBank/DDBJ databases">
        <title>Two novel Motilibacter sp.</title>
        <authorList>
            <person name="Liu S."/>
        </authorList>
    </citation>
    <scope>NUCLEOTIDE SEQUENCE [LARGE SCALE GENOMIC DNA]</scope>
    <source>
        <strain evidence="7 8">E257</strain>
    </source>
</reference>
<organism evidence="7 8">
    <name type="scientific">Motilibacter deserti</name>
    <dbReference type="NCBI Taxonomy" id="2714956"/>
    <lineage>
        <taxon>Bacteria</taxon>
        <taxon>Bacillati</taxon>
        <taxon>Actinomycetota</taxon>
        <taxon>Actinomycetes</taxon>
        <taxon>Motilibacterales</taxon>
        <taxon>Motilibacteraceae</taxon>
        <taxon>Motilibacter</taxon>
    </lineage>
</organism>
<evidence type="ECO:0000256" key="5">
    <source>
        <dbReference type="SAM" id="MobiDB-lite"/>
    </source>
</evidence>
<keyword evidence="3" id="KW-0238">DNA-binding</keyword>
<name>A0ABX0GZY7_9ACTN</name>
<sequence>MSAVERGRARREGAGLGAGEDYSEASDAELLERHRAGDPEAFGEVVRRHRNRLWAVALRTLGDPEEAADGVQDALVSAFRAGRGTSGGGYRGDAAVTTWLHRVVVNACLDRARRRRVRDAVPLPVGESGEDLLPAPGDAVAER</sequence>
<dbReference type="Proteomes" id="UP000800981">
    <property type="component" value="Unassembled WGS sequence"/>
</dbReference>
<evidence type="ECO:0000259" key="6">
    <source>
        <dbReference type="Pfam" id="PF04542"/>
    </source>
</evidence>
<accession>A0ABX0GZY7</accession>
<feature type="region of interest" description="Disordered" evidence="5">
    <location>
        <begin position="1"/>
        <end position="23"/>
    </location>
</feature>
<comment type="caution">
    <text evidence="7">The sequence shown here is derived from an EMBL/GenBank/DDBJ whole genome shotgun (WGS) entry which is preliminary data.</text>
</comment>
<gene>
    <name evidence="7" type="ORF">G9H71_22655</name>
</gene>
<protein>
    <recommendedName>
        <fullName evidence="6">RNA polymerase sigma-70 region 2 domain-containing protein</fullName>
    </recommendedName>
</protein>
<dbReference type="PANTHER" id="PTHR43133:SF50">
    <property type="entry name" value="ECF RNA POLYMERASE SIGMA FACTOR SIGM"/>
    <property type="match status" value="1"/>
</dbReference>
<dbReference type="InterPro" id="IPR013325">
    <property type="entry name" value="RNA_pol_sigma_r2"/>
</dbReference>
<proteinExistence type="predicted"/>
<evidence type="ECO:0000256" key="2">
    <source>
        <dbReference type="ARBA" id="ARBA00023082"/>
    </source>
</evidence>